<dbReference type="GO" id="GO:0004315">
    <property type="term" value="F:3-oxoacyl-[acyl-carrier-protein] synthase activity"/>
    <property type="evidence" value="ECO:0007669"/>
    <property type="project" value="InterPro"/>
</dbReference>
<dbReference type="GO" id="GO:0006633">
    <property type="term" value="P:fatty acid biosynthetic process"/>
    <property type="evidence" value="ECO:0007669"/>
    <property type="project" value="UniProtKB-UniPathway"/>
</dbReference>
<dbReference type="PANTHER" id="PTHR11712:SF320">
    <property type="entry name" value="BETA-KETOACYL SYNTHASE"/>
    <property type="match status" value="1"/>
</dbReference>
<keyword evidence="3 4" id="KW-0808">Transferase</keyword>
<evidence type="ECO:0000313" key="7">
    <source>
        <dbReference type="Proteomes" id="UP000253250"/>
    </source>
</evidence>
<gene>
    <name evidence="6" type="ORF">C4900_06770</name>
</gene>
<evidence type="ECO:0000256" key="2">
    <source>
        <dbReference type="ARBA" id="ARBA00008467"/>
    </source>
</evidence>
<reference evidence="6 7" key="1">
    <citation type="submission" date="2018-02" db="EMBL/GenBank/DDBJ databases">
        <title>Insights into the biology of acidophilic members of the Acidiferrobacteraceae family derived from comparative genomic analyses.</title>
        <authorList>
            <person name="Issotta F."/>
            <person name="Thyssen C."/>
            <person name="Mena C."/>
            <person name="Moya A."/>
            <person name="Bellenberg S."/>
            <person name="Sproer C."/>
            <person name="Covarrubias P.C."/>
            <person name="Sand W."/>
            <person name="Quatrini R."/>
            <person name="Vera M."/>
        </authorList>
    </citation>
    <scope>NUCLEOTIDE SEQUENCE [LARGE SCALE GENOMIC DNA]</scope>
    <source>
        <strain evidence="7">m-1</strain>
    </source>
</reference>
<dbReference type="NCBIfam" id="NF006618">
    <property type="entry name" value="PRK09185.1"/>
    <property type="match status" value="1"/>
</dbReference>
<dbReference type="PANTHER" id="PTHR11712">
    <property type="entry name" value="POLYKETIDE SYNTHASE-RELATED"/>
    <property type="match status" value="1"/>
</dbReference>
<protein>
    <submittedName>
        <fullName evidence="6">Beta-ketoacyl-[acyl-carrier-protein] synthase II</fullName>
    </submittedName>
</protein>
<dbReference type="UniPathway" id="UPA00094"/>
<dbReference type="SMART" id="SM00825">
    <property type="entry name" value="PKS_KS"/>
    <property type="match status" value="1"/>
</dbReference>
<proteinExistence type="inferred from homology"/>
<dbReference type="InterPro" id="IPR018201">
    <property type="entry name" value="Ketoacyl_synth_AS"/>
</dbReference>
<feature type="domain" description="Ketosynthase family 3 (KS3)" evidence="5">
    <location>
        <begin position="1"/>
        <end position="396"/>
    </location>
</feature>
<dbReference type="InterPro" id="IPR020841">
    <property type="entry name" value="PKS_Beta-ketoAc_synthase_dom"/>
</dbReference>
<evidence type="ECO:0000313" key="6">
    <source>
        <dbReference type="EMBL" id="RCN59392.1"/>
    </source>
</evidence>
<dbReference type="Pfam" id="PF00109">
    <property type="entry name" value="ketoacyl-synt"/>
    <property type="match status" value="1"/>
</dbReference>
<dbReference type="AlphaFoldDB" id="A0A368HJ35"/>
<dbReference type="Gene3D" id="3.40.47.10">
    <property type="match status" value="1"/>
</dbReference>
<evidence type="ECO:0000256" key="1">
    <source>
        <dbReference type="ARBA" id="ARBA00005194"/>
    </source>
</evidence>
<comment type="similarity">
    <text evidence="2 4">Belongs to the thiolase-like superfamily. Beta-ketoacyl-ACP synthases family.</text>
</comment>
<evidence type="ECO:0000256" key="4">
    <source>
        <dbReference type="RuleBase" id="RU003694"/>
    </source>
</evidence>
<dbReference type="SUPFAM" id="SSF53901">
    <property type="entry name" value="Thiolase-like"/>
    <property type="match status" value="2"/>
</dbReference>
<dbReference type="InterPro" id="IPR014031">
    <property type="entry name" value="Ketoacyl_synth_C"/>
</dbReference>
<dbReference type="EMBL" id="PSYR01000001">
    <property type="protein sequence ID" value="RCN59392.1"/>
    <property type="molecule type" value="Genomic_DNA"/>
</dbReference>
<dbReference type="OrthoDB" id="9808669at2"/>
<evidence type="ECO:0000256" key="3">
    <source>
        <dbReference type="ARBA" id="ARBA00022679"/>
    </source>
</evidence>
<dbReference type="InterPro" id="IPR016039">
    <property type="entry name" value="Thiolase-like"/>
</dbReference>
<dbReference type="InterPro" id="IPR014030">
    <property type="entry name" value="Ketoacyl_synth_N"/>
</dbReference>
<keyword evidence="7" id="KW-1185">Reference proteome</keyword>
<dbReference type="Proteomes" id="UP000253250">
    <property type="component" value="Unassembled WGS sequence"/>
</dbReference>
<organism evidence="6 7">
    <name type="scientific">Acidiferrobacter thiooxydans</name>
    <dbReference type="NCBI Taxonomy" id="163359"/>
    <lineage>
        <taxon>Bacteria</taxon>
        <taxon>Pseudomonadati</taxon>
        <taxon>Pseudomonadota</taxon>
        <taxon>Gammaproteobacteria</taxon>
        <taxon>Acidiferrobacterales</taxon>
        <taxon>Acidiferrobacteraceae</taxon>
        <taxon>Acidiferrobacter</taxon>
    </lineage>
</organism>
<name>A0A368HJ35_9GAMM</name>
<comment type="pathway">
    <text evidence="1">Lipid metabolism; fatty acid biosynthesis.</text>
</comment>
<dbReference type="PROSITE" id="PS00606">
    <property type="entry name" value="KS3_1"/>
    <property type="match status" value="1"/>
</dbReference>
<dbReference type="CDD" id="cd00834">
    <property type="entry name" value="KAS_I_II"/>
    <property type="match status" value="1"/>
</dbReference>
<dbReference type="GO" id="GO:0005829">
    <property type="term" value="C:cytosol"/>
    <property type="evidence" value="ECO:0007669"/>
    <property type="project" value="TreeGrafter"/>
</dbReference>
<sequence length="398" mass="40986">MEDGLAITHYTLTSAFGRGLAAQRAGLMSGRSMLVPHTLADGTACMIGQVAGLEEVVMPAALTRYDCRNNRLARFALDADGFAQAVGATARRVGAWRIGVVIGTSTSGIAATEAAYRAPVFQGPGALPVDFPYRETHNVFSCADFVRRYLGVKGPALVVSTACSSSAKAFATGARLIASGVCQAVVVGGVDSLCDTTLYGFHALNLLSRTHPRPFDADRDGIAIGEAAGFALLAPAGDCGESRGLRLVATGDSADAYHMTAPHPEARGARAALEATLTSAGWRPDTVDYVHLHGTGTAHNDAAEDLALMRVGLGAVPASSTKGAIGHTLGAAGMCGVVLTAEAMAAGFLPGTVATRLPDPRFRSRLLLSGESGAIRRALVNTFGFGGSNCCLALAWRP</sequence>
<comment type="caution">
    <text evidence="6">The sequence shown here is derived from an EMBL/GenBank/DDBJ whole genome shotgun (WGS) entry which is preliminary data.</text>
</comment>
<dbReference type="PROSITE" id="PS52004">
    <property type="entry name" value="KS3_2"/>
    <property type="match status" value="1"/>
</dbReference>
<accession>A0A368HJ35</accession>
<dbReference type="Pfam" id="PF02801">
    <property type="entry name" value="Ketoacyl-synt_C"/>
    <property type="match status" value="1"/>
</dbReference>
<evidence type="ECO:0000259" key="5">
    <source>
        <dbReference type="PROSITE" id="PS52004"/>
    </source>
</evidence>
<dbReference type="InterPro" id="IPR000794">
    <property type="entry name" value="Beta-ketoacyl_synthase"/>
</dbReference>